<dbReference type="AlphaFoldDB" id="A0A1I2PU46"/>
<dbReference type="RefSeq" id="WP_027638837.1">
    <property type="nucleotide sequence ID" value="NZ_FOOE01000033.1"/>
</dbReference>
<sequence>MNRDTVAVLKDSNSDIPCTNLYVKDTECIRKWKNCKGKSASTCKKVKLDPTREKLNTKFCINAAECFKYNENNCNNNCNYSYGYFNNIVLLIFLFIIFQEICCRRPMWI</sequence>
<gene>
    <name evidence="1" type="ORF">SAMN04487885_13315</name>
</gene>
<dbReference type="EMBL" id="FOOE01000033">
    <property type="protein sequence ID" value="SFG19805.1"/>
    <property type="molecule type" value="Genomic_DNA"/>
</dbReference>
<keyword evidence="2" id="KW-1185">Reference proteome</keyword>
<proteinExistence type="predicted"/>
<dbReference type="Proteomes" id="UP000182135">
    <property type="component" value="Unassembled WGS sequence"/>
</dbReference>
<dbReference type="STRING" id="1529.SAMN04487885_13315"/>
<protein>
    <submittedName>
        <fullName evidence="1">Uncharacterized protein</fullName>
    </submittedName>
</protein>
<name>A0A1I2PU46_9CLOT</name>
<evidence type="ECO:0000313" key="1">
    <source>
        <dbReference type="EMBL" id="SFG19805.1"/>
    </source>
</evidence>
<reference evidence="1 2" key="1">
    <citation type="submission" date="2016-10" db="EMBL/GenBank/DDBJ databases">
        <authorList>
            <person name="de Groot N.N."/>
        </authorList>
    </citation>
    <scope>NUCLEOTIDE SEQUENCE [LARGE SCALE GENOMIC DNA]</scope>
    <source>
        <strain evidence="1 2">NLAE-zl-G419</strain>
    </source>
</reference>
<accession>A0A1I2PU46</accession>
<organism evidence="1 2">
    <name type="scientific">Clostridium cadaveris</name>
    <dbReference type="NCBI Taxonomy" id="1529"/>
    <lineage>
        <taxon>Bacteria</taxon>
        <taxon>Bacillati</taxon>
        <taxon>Bacillota</taxon>
        <taxon>Clostridia</taxon>
        <taxon>Eubacteriales</taxon>
        <taxon>Clostridiaceae</taxon>
        <taxon>Clostridium</taxon>
    </lineage>
</organism>
<evidence type="ECO:0000313" key="2">
    <source>
        <dbReference type="Proteomes" id="UP000182135"/>
    </source>
</evidence>